<keyword evidence="3" id="KW-1185">Reference proteome</keyword>
<organism evidence="1 3">
    <name type="scientific">Puccinia coronata f. sp. avenae</name>
    <dbReference type="NCBI Taxonomy" id="200324"/>
    <lineage>
        <taxon>Eukaryota</taxon>
        <taxon>Fungi</taxon>
        <taxon>Dikarya</taxon>
        <taxon>Basidiomycota</taxon>
        <taxon>Pucciniomycotina</taxon>
        <taxon>Pucciniomycetes</taxon>
        <taxon>Pucciniales</taxon>
        <taxon>Pucciniaceae</taxon>
        <taxon>Puccinia</taxon>
    </lineage>
</organism>
<protein>
    <submittedName>
        <fullName evidence="1">Uncharacterized protein</fullName>
    </submittedName>
</protein>
<accession>A0A2N5T6Z4</accession>
<evidence type="ECO:0000313" key="2">
    <source>
        <dbReference type="EMBL" id="PLW56929.1"/>
    </source>
</evidence>
<dbReference type="EMBL" id="PGCJ01000016">
    <property type="protein sequence ID" value="PLW56929.1"/>
    <property type="molecule type" value="Genomic_DNA"/>
</dbReference>
<evidence type="ECO:0000313" key="1">
    <source>
        <dbReference type="EMBL" id="PLW21271.1"/>
    </source>
</evidence>
<proteinExistence type="predicted"/>
<evidence type="ECO:0000313" key="3">
    <source>
        <dbReference type="Proteomes" id="UP000235388"/>
    </source>
</evidence>
<gene>
    <name evidence="2" type="ORF">PCANC_01241</name>
    <name evidence="1" type="ORF">PCANC_05047</name>
</gene>
<dbReference type="AlphaFoldDB" id="A0A2N5T6Z4"/>
<comment type="caution">
    <text evidence="1">The sequence shown here is derived from an EMBL/GenBank/DDBJ whole genome shotgun (WGS) entry which is preliminary data.</text>
</comment>
<name>A0A2N5T6Z4_9BASI</name>
<sequence>MINEVELFTLNWVINETCQDVVKSLVDDFQSKMPLLDVANFCDPTYTRLELIKHLPDFDPNEGFDPNKGLAIPTTKPFRKIEPLRCDDQLWTSEAGPNVGFIV</sequence>
<dbReference type="Proteomes" id="UP000235388">
    <property type="component" value="Unassembled WGS sequence"/>
</dbReference>
<reference evidence="1 3" key="1">
    <citation type="submission" date="2017-11" db="EMBL/GenBank/DDBJ databases">
        <title>De novo assembly and phasing of dikaryotic genomes from two isolates of Puccinia coronata f. sp. avenae, the causal agent of oat crown rust.</title>
        <authorList>
            <person name="Miller M.E."/>
            <person name="Zhang Y."/>
            <person name="Omidvar V."/>
            <person name="Sperschneider J."/>
            <person name="Schwessinger B."/>
            <person name="Raley C."/>
            <person name="Palmer J.M."/>
            <person name="Garnica D."/>
            <person name="Upadhyaya N."/>
            <person name="Rathjen J."/>
            <person name="Taylor J.M."/>
            <person name="Park R.F."/>
            <person name="Dodds P.N."/>
            <person name="Hirsch C.D."/>
            <person name="Kianian S.F."/>
            <person name="Figueroa M."/>
        </authorList>
    </citation>
    <scope>NUCLEOTIDE SEQUENCE [LARGE SCALE GENOMIC DNA]</scope>
    <source>
        <strain evidence="1">12NC29</strain>
    </source>
</reference>
<dbReference type="EMBL" id="PGCJ01000785">
    <property type="protein sequence ID" value="PLW21271.1"/>
    <property type="molecule type" value="Genomic_DNA"/>
</dbReference>